<dbReference type="GO" id="GO:0031175">
    <property type="term" value="P:neuron projection development"/>
    <property type="evidence" value="ECO:0007669"/>
    <property type="project" value="TreeGrafter"/>
</dbReference>
<dbReference type="Gene3D" id="3.40.50.1000">
    <property type="entry name" value="HAD superfamily/HAD-like"/>
    <property type="match status" value="1"/>
</dbReference>
<gene>
    <name evidence="2" type="ORF">PYX00_007568</name>
</gene>
<dbReference type="InterPro" id="IPR011989">
    <property type="entry name" value="ARM-like"/>
</dbReference>
<sequence length="946" mass="107153">MADTVPAPVKKCVDILRGAETDTEKFAALFMVTKLVKGSDCNAHSKKLILEAIGFKFLKRLLLSTDVPVDCPPMMYKSVALSVLSSFCSEPELATHPEILSNIPVFLQIVEQADDDALEDNLMAINEAYECLHNIASTEAGQKALLDVGAVTKMCEIYSHQSFQTDEALNILVILVSRFGPSSWGNNIKPLHSILTKIALDFETDHSERKFELCSILNALLFNCCKTEVAATAGEETWPGSIYKGLNDILTSKIGKNQRDPAMKLASLMVDICGVEWTLSDEEKPRQFFLLLVQLCSVEVRMQLEDKQLPQILSNADLITSCFVILELSISYVAQDTIDLEQKEKQSLYTALKGAFTAVINTLSKLAKKFEKEKNEVSTQEKIFTTAMVRVLGAWLAQETSAMRNAVYEIFPFMLSIANNTFYASRERKIRERNIEEGGTATPMEVDDDPMGQVDVLRFLLPALCHLTVEEKARKIMLNTKEEEVFYEALVFHWGNVQVKRPKIPKAERLKMKSLPEPEYTPKQLEDMKDSRAAMISLCNIFMNITVLEAKLVEESQVFANLLKFIFSNQPELKNQQENLVLYGNLSILGLLVLKQQAKRMRKNDFAICRFIQAAIRFLWDAYCVDESVDARSLSVSMKYKEYWTELMELWFLGMQTMSGVLALIPWVSEFAMESGWAEGIITMLHQVKMGSLPSNTKSAYEDFLCNLVEANKDVIKVQSILVEKYGISAEEAGCISQTFLRNFRKCPESLEMPLDDWRILLWRRALGERYSHISEEIYMQWLHLRYKYLLPSEEVISLLESLRKKYYLAVISNGESNSQWEKLTRLHLIPYFDYILVSGDLPWEKPNKHIFFQACTHLGVRPEECIMVGDKLETDILGAVEAGLAASVWIPLKEPGFGHLTGDIVPDYTIEDVVDLVHVLSGNVRKESEFCPDLEDCNSNSSDGS</sequence>
<dbReference type="PANTHER" id="PTHR13109">
    <property type="entry name" value="NEUROCHONDRIN"/>
    <property type="match status" value="1"/>
</dbReference>
<dbReference type="InterPro" id="IPR008709">
    <property type="entry name" value="Neurochondrin"/>
</dbReference>
<dbReference type="SUPFAM" id="SSF56784">
    <property type="entry name" value="HAD-like"/>
    <property type="match status" value="1"/>
</dbReference>
<dbReference type="InterPro" id="IPR036412">
    <property type="entry name" value="HAD-like_sf"/>
</dbReference>
<comment type="similarity">
    <text evidence="1">Belongs to the neurochondrin family.</text>
</comment>
<dbReference type="GO" id="GO:0030425">
    <property type="term" value="C:dendrite"/>
    <property type="evidence" value="ECO:0007669"/>
    <property type="project" value="TreeGrafter"/>
</dbReference>
<dbReference type="Pfam" id="PF13419">
    <property type="entry name" value="HAD_2"/>
    <property type="match status" value="1"/>
</dbReference>
<evidence type="ECO:0000313" key="2">
    <source>
        <dbReference type="EMBL" id="KAL0270024.1"/>
    </source>
</evidence>
<protein>
    <recommendedName>
        <fullName evidence="3">Neurochondrin</fullName>
    </recommendedName>
</protein>
<reference evidence="2" key="1">
    <citation type="journal article" date="2024" name="Gigascience">
        <title>Chromosome-level genome of the poultry shaft louse Menopon gallinae provides insight into the host-switching and adaptive evolution of parasitic lice.</title>
        <authorList>
            <person name="Xu Y."/>
            <person name="Ma L."/>
            <person name="Liu S."/>
            <person name="Liang Y."/>
            <person name="Liu Q."/>
            <person name="He Z."/>
            <person name="Tian L."/>
            <person name="Duan Y."/>
            <person name="Cai W."/>
            <person name="Li H."/>
            <person name="Song F."/>
        </authorList>
    </citation>
    <scope>NUCLEOTIDE SEQUENCE</scope>
    <source>
        <strain evidence="2">Cailab_2023a</strain>
    </source>
</reference>
<dbReference type="InterPro" id="IPR006439">
    <property type="entry name" value="HAD-SF_hydro_IA"/>
</dbReference>
<dbReference type="Gene3D" id="1.25.10.10">
    <property type="entry name" value="Leucine-rich Repeat Variant"/>
    <property type="match status" value="1"/>
</dbReference>
<dbReference type="InterPro" id="IPR023214">
    <property type="entry name" value="HAD_sf"/>
</dbReference>
<dbReference type="PANTHER" id="PTHR13109:SF7">
    <property type="entry name" value="NEUROCHONDRIN"/>
    <property type="match status" value="1"/>
</dbReference>
<dbReference type="InterPro" id="IPR041492">
    <property type="entry name" value="HAD_2"/>
</dbReference>
<evidence type="ECO:0000256" key="1">
    <source>
        <dbReference type="ARBA" id="ARBA00006927"/>
    </source>
</evidence>
<organism evidence="2">
    <name type="scientific">Menopon gallinae</name>
    <name type="common">poultry shaft louse</name>
    <dbReference type="NCBI Taxonomy" id="328185"/>
    <lineage>
        <taxon>Eukaryota</taxon>
        <taxon>Metazoa</taxon>
        <taxon>Ecdysozoa</taxon>
        <taxon>Arthropoda</taxon>
        <taxon>Hexapoda</taxon>
        <taxon>Insecta</taxon>
        <taxon>Pterygota</taxon>
        <taxon>Neoptera</taxon>
        <taxon>Paraneoptera</taxon>
        <taxon>Psocodea</taxon>
        <taxon>Troctomorpha</taxon>
        <taxon>Phthiraptera</taxon>
        <taxon>Amblycera</taxon>
        <taxon>Menoponidae</taxon>
        <taxon>Menopon</taxon>
    </lineage>
</organism>
<dbReference type="GO" id="GO:0048168">
    <property type="term" value="P:regulation of neuronal synaptic plasticity"/>
    <property type="evidence" value="ECO:0007669"/>
    <property type="project" value="TreeGrafter"/>
</dbReference>
<comment type="caution">
    <text evidence="2">The sequence shown here is derived from an EMBL/GenBank/DDBJ whole genome shotgun (WGS) entry which is preliminary data.</text>
</comment>
<name>A0AAW2HJU7_9NEOP</name>
<dbReference type="Pfam" id="PF05536">
    <property type="entry name" value="Neurochondrin"/>
    <property type="match status" value="1"/>
</dbReference>
<dbReference type="Gene3D" id="1.20.120.710">
    <property type="entry name" value="Haloacid dehalogenase hydrolase-like domain"/>
    <property type="match status" value="1"/>
</dbReference>
<accession>A0AAW2HJU7</accession>
<proteinExistence type="inferred from homology"/>
<evidence type="ECO:0008006" key="3">
    <source>
        <dbReference type="Google" id="ProtNLM"/>
    </source>
</evidence>
<dbReference type="EMBL" id="JARGDH010000004">
    <property type="protein sequence ID" value="KAL0270024.1"/>
    <property type="molecule type" value="Genomic_DNA"/>
</dbReference>
<dbReference type="AlphaFoldDB" id="A0AAW2HJU7"/>
<dbReference type="NCBIfam" id="TIGR01549">
    <property type="entry name" value="HAD-SF-IA-v1"/>
    <property type="match status" value="1"/>
</dbReference>